<feature type="chain" id="PRO_5005466616" evidence="1">
    <location>
        <begin position="21"/>
        <end position="393"/>
    </location>
</feature>
<dbReference type="KEGG" id="llu:AKJ09_06146"/>
<reference evidence="2 3" key="1">
    <citation type="submission" date="2015-08" db="EMBL/GenBank/DDBJ databases">
        <authorList>
            <person name="Babu N.S."/>
            <person name="Beckwith C.J."/>
            <person name="Beseler K.G."/>
            <person name="Brison A."/>
            <person name="Carone J.V."/>
            <person name="Caskin T.P."/>
            <person name="Diamond M."/>
            <person name="Durham M.E."/>
            <person name="Foxe J.M."/>
            <person name="Go M."/>
            <person name="Henderson B.A."/>
            <person name="Jones I.B."/>
            <person name="McGettigan J.A."/>
            <person name="Micheletti S.J."/>
            <person name="Nasrallah M.E."/>
            <person name="Ortiz D."/>
            <person name="Piller C.R."/>
            <person name="Privatt S.R."/>
            <person name="Schneider S.L."/>
            <person name="Sharp S."/>
            <person name="Smith T.C."/>
            <person name="Stanton J.D."/>
            <person name="Ullery H.E."/>
            <person name="Wilson R.J."/>
            <person name="Serrano M.G."/>
            <person name="Buck G."/>
            <person name="Lee V."/>
            <person name="Wang Y."/>
            <person name="Carvalho R."/>
            <person name="Voegtly L."/>
            <person name="Shi R."/>
            <person name="Duckworth R."/>
            <person name="Johnson A."/>
            <person name="Loviza R."/>
            <person name="Walstead R."/>
            <person name="Shah Z."/>
            <person name="Kiflezghi M."/>
            <person name="Wade K."/>
            <person name="Ball S.L."/>
            <person name="Bradley K.W."/>
            <person name="Asai D.J."/>
            <person name="Bowman C.A."/>
            <person name="Russell D.A."/>
            <person name="Pope W.H."/>
            <person name="Jacobs-Sera D."/>
            <person name="Hendrix R.W."/>
            <person name="Hatfull G.F."/>
        </authorList>
    </citation>
    <scope>NUCLEOTIDE SEQUENCE [LARGE SCALE GENOMIC DNA]</scope>
    <source>
        <strain evidence="2 3">DSM 27648</strain>
    </source>
</reference>
<protein>
    <submittedName>
        <fullName evidence="2">Tryptophan synthase alpha chain</fullName>
    </submittedName>
</protein>
<accession>A0A0K1Q169</accession>
<dbReference type="PATRIC" id="fig|1391654.3.peg.6233"/>
<dbReference type="OrthoDB" id="5492401at2"/>
<dbReference type="STRING" id="1391654.AKJ09_06146"/>
<sequence length="393" mass="39810">MSLRASAFAVGIAIIGTVFACADSVKLGYGTTDDAVSFTRADGGDQGTASDASADSEAGMCVRTACPAPWETCAGAGGELPTYACGTNLEDDTQNCGSCGTVCREPSSAYNVHMGCTAGQCQAFCNPGHSDCNGIPDDGCEASILDDPANCGACGVTCAEGVACIKGKCGCPAGFANCDGICRDLANDNNNCGACNFGCGDHQPDDAGTLPDHMAYACSEGQCKALRCVQGPDAFWQDCNADLDKDGCEVDLRNDNANCGACGNACAPGKQCANLNGTIGCYCDDGQTLCPATSRSQPTCADTDSDPNNCGACGYFCPNGPNSRGVCVHGRCRTECVPGTADCNGREDDGCEVDLSKDPRNCGACGSMCDVAQGQPCVGGFCLTGECEGPVTK</sequence>
<dbReference type="EMBL" id="CP012333">
    <property type="protein sequence ID" value="AKU99482.1"/>
    <property type="molecule type" value="Genomic_DNA"/>
</dbReference>
<keyword evidence="1" id="KW-0732">Signal</keyword>
<feature type="signal peptide" evidence="1">
    <location>
        <begin position="1"/>
        <end position="20"/>
    </location>
</feature>
<evidence type="ECO:0000313" key="2">
    <source>
        <dbReference type="EMBL" id="AKU99482.1"/>
    </source>
</evidence>
<dbReference type="RefSeq" id="WP_146650934.1">
    <property type="nucleotide sequence ID" value="NZ_CP012333.1"/>
</dbReference>
<dbReference type="PROSITE" id="PS51257">
    <property type="entry name" value="PROKAR_LIPOPROTEIN"/>
    <property type="match status" value="1"/>
</dbReference>
<organism evidence="2 3">
    <name type="scientific">Labilithrix luteola</name>
    <dbReference type="NCBI Taxonomy" id="1391654"/>
    <lineage>
        <taxon>Bacteria</taxon>
        <taxon>Pseudomonadati</taxon>
        <taxon>Myxococcota</taxon>
        <taxon>Polyangia</taxon>
        <taxon>Polyangiales</taxon>
        <taxon>Labilitrichaceae</taxon>
        <taxon>Labilithrix</taxon>
    </lineage>
</organism>
<gene>
    <name evidence="2" type="ORF">AKJ09_06146</name>
</gene>
<name>A0A0K1Q169_9BACT</name>
<dbReference type="AlphaFoldDB" id="A0A0K1Q169"/>
<evidence type="ECO:0000256" key="1">
    <source>
        <dbReference type="SAM" id="SignalP"/>
    </source>
</evidence>
<proteinExistence type="predicted"/>
<keyword evidence="3" id="KW-1185">Reference proteome</keyword>
<dbReference type="Proteomes" id="UP000064967">
    <property type="component" value="Chromosome"/>
</dbReference>
<evidence type="ECO:0000313" key="3">
    <source>
        <dbReference type="Proteomes" id="UP000064967"/>
    </source>
</evidence>